<dbReference type="RefSeq" id="WP_152279357.1">
    <property type="nucleotide sequence ID" value="NZ_WFKK01000001.1"/>
</dbReference>
<dbReference type="AlphaFoldDB" id="A0A6L4WWP1"/>
<name>A0A6L4WWP1_9BACT</name>
<reference evidence="1 2" key="1">
    <citation type="submission" date="2019-10" db="EMBL/GenBank/DDBJ databases">
        <title>Poseidonibacter ostreae sp. nov., isolated from the gut of the Ostrea denselamellosa.</title>
        <authorList>
            <person name="Choi A."/>
        </authorList>
    </citation>
    <scope>NUCLEOTIDE SEQUENCE [LARGE SCALE GENOMIC DNA]</scope>
    <source>
        <strain evidence="1 2">SJOD-M-33</strain>
    </source>
</reference>
<evidence type="ECO:0000313" key="1">
    <source>
        <dbReference type="EMBL" id="KAB7891255.1"/>
    </source>
</evidence>
<gene>
    <name evidence="1" type="ORF">GBG19_00030</name>
</gene>
<organism evidence="1 2">
    <name type="scientific">Poseidonibacter ostreae</name>
    <dbReference type="NCBI Taxonomy" id="2654171"/>
    <lineage>
        <taxon>Bacteria</taxon>
        <taxon>Pseudomonadati</taxon>
        <taxon>Campylobacterota</taxon>
        <taxon>Epsilonproteobacteria</taxon>
        <taxon>Campylobacterales</taxon>
        <taxon>Arcobacteraceae</taxon>
        <taxon>Poseidonibacter</taxon>
    </lineage>
</organism>
<protein>
    <submittedName>
        <fullName evidence="1">Uncharacterized protein</fullName>
    </submittedName>
</protein>
<proteinExistence type="predicted"/>
<comment type="caution">
    <text evidence="1">The sequence shown here is derived from an EMBL/GenBank/DDBJ whole genome shotgun (WGS) entry which is preliminary data.</text>
</comment>
<sequence>MAKSKEFEDSNISNVFDESTEQIEQLLSKYKFEEEETAKLYIVDEDAINEIKRIGKVLFAKYGNNAVLYKEFNIGNIVKVINTEKPSHWYRVFSAYHWKEINSQEKVFKNLAGELERHFNKLKANVKKKLKDKEITQDIENEILIEINKQYKEALKELEYIESNRDKLLVRISAYNRRKKYPRVDFKINKVRQTAVGLKTTALNALWFEELKEEEKHNTNNKLIEFFKESKNPFGDVFYRPRKEGEVIDE</sequence>
<dbReference type="Proteomes" id="UP000472839">
    <property type="component" value="Unassembled WGS sequence"/>
</dbReference>
<dbReference type="EMBL" id="WFKK01000001">
    <property type="protein sequence ID" value="KAB7891255.1"/>
    <property type="molecule type" value="Genomic_DNA"/>
</dbReference>
<evidence type="ECO:0000313" key="2">
    <source>
        <dbReference type="Proteomes" id="UP000472839"/>
    </source>
</evidence>
<accession>A0A6L4WWP1</accession>